<keyword evidence="1" id="KW-0472">Membrane</keyword>
<keyword evidence="1" id="KW-1133">Transmembrane helix</keyword>
<sequence length="119" mass="12210">PSGSGLDLKIEVAEQEDFPDAGVLGRLHHVARERNAARRGEAQHLVEAEQRAELRLLVVVVILATPAAAASILASIPAGVVPAVPGARSVPGGGAEQESACGLGSGEMGFSERWRGLGL</sequence>
<keyword evidence="1" id="KW-0812">Transmembrane</keyword>
<evidence type="ECO:0000313" key="2">
    <source>
        <dbReference type="EMBL" id="EES20312.1"/>
    </source>
</evidence>
<gene>
    <name evidence="2" type="primary">Sb1558s002020</name>
    <name evidence="2" type="ORF">SORBIDRAFT_1558s002020</name>
</gene>
<feature type="non-terminal residue" evidence="2">
    <location>
        <position position="1"/>
    </location>
</feature>
<name>C6JSN1_SORBI</name>
<proteinExistence type="predicted"/>
<dbReference type="EMBL" id="GL004147">
    <property type="protein sequence ID" value="EES20312.1"/>
    <property type="molecule type" value="Genomic_DNA"/>
</dbReference>
<feature type="transmembrane region" description="Helical" evidence="1">
    <location>
        <begin position="56"/>
        <end position="76"/>
    </location>
</feature>
<reference evidence="2" key="1">
    <citation type="journal article" date="2009" name="Nature">
        <title>The Sorghum bicolor genome and the diversification of grasses.</title>
        <authorList>
            <person name="Paterson A.H."/>
            <person name="Bowers J.E."/>
            <person name="Bruggmann R."/>
            <person name="Dubchak I."/>
            <person name="Grimwood J."/>
            <person name="Gundlach H."/>
            <person name="Haberer G."/>
            <person name="Hellsten U."/>
            <person name="Mitros T."/>
            <person name="Poliakov A."/>
            <person name="Schmutz J."/>
            <person name="Spannagl M."/>
            <person name="Tang H."/>
            <person name="Wang X."/>
            <person name="Wicker T."/>
            <person name="Bharti A.K."/>
            <person name="Chapman J."/>
            <person name="Feltus F.A."/>
            <person name="Gowik U."/>
            <person name="Grigoriev I.V."/>
            <person name="Lyons E."/>
            <person name="Maher C.A."/>
            <person name="Martis M."/>
            <person name="Narechania A."/>
            <person name="Otillar R.P."/>
            <person name="Penning B.W."/>
            <person name="Salamov A.A."/>
            <person name="Wang Y."/>
            <person name="Zhang L."/>
            <person name="Carpita N.C."/>
            <person name="Freeling M."/>
            <person name="Gingle A.R."/>
            <person name="Hash C.T."/>
            <person name="Keller B."/>
            <person name="Klein P."/>
            <person name="Kresovich S."/>
            <person name="McCann M.C."/>
            <person name="Ming R."/>
            <person name="Peterson D.G."/>
            <person name="Mehboob-ur-Rahman"/>
            <person name="Ware D."/>
            <person name="Westhoff P."/>
            <person name="Mayer K.F."/>
            <person name="Messing J."/>
            <person name="Rokhsar D.S."/>
        </authorList>
    </citation>
    <scope>NUCLEOTIDE SEQUENCE [LARGE SCALE GENOMIC DNA]</scope>
</reference>
<dbReference type="AlphaFoldDB" id="C6JSN1"/>
<accession>C6JSN1</accession>
<evidence type="ECO:0000256" key="1">
    <source>
        <dbReference type="SAM" id="Phobius"/>
    </source>
</evidence>
<protein>
    <submittedName>
        <fullName evidence="2">Uncharacterized protein</fullName>
    </submittedName>
</protein>
<dbReference type="HOGENOM" id="CLU_2067534_0_0_1"/>
<organism evidence="2">
    <name type="scientific">Sorghum bicolor</name>
    <name type="common">Sorghum</name>
    <name type="synonym">Sorghum vulgare</name>
    <dbReference type="NCBI Taxonomy" id="4558"/>
    <lineage>
        <taxon>Eukaryota</taxon>
        <taxon>Viridiplantae</taxon>
        <taxon>Streptophyta</taxon>
        <taxon>Embryophyta</taxon>
        <taxon>Tracheophyta</taxon>
        <taxon>Spermatophyta</taxon>
        <taxon>Magnoliopsida</taxon>
        <taxon>Liliopsida</taxon>
        <taxon>Poales</taxon>
        <taxon>Poaceae</taxon>
        <taxon>PACMAD clade</taxon>
        <taxon>Panicoideae</taxon>
        <taxon>Andropogonodae</taxon>
        <taxon>Andropogoneae</taxon>
        <taxon>Sorghinae</taxon>
        <taxon>Sorghum</taxon>
    </lineage>
</organism>